<dbReference type="GO" id="GO:0008061">
    <property type="term" value="F:chitin binding"/>
    <property type="evidence" value="ECO:0007669"/>
    <property type="project" value="InterPro"/>
</dbReference>
<dbReference type="InterPro" id="IPR050314">
    <property type="entry name" value="Glycosyl_Hydrlase_18"/>
</dbReference>
<dbReference type="AlphaFoldDB" id="A0A811JR57"/>
<dbReference type="GO" id="GO:0005576">
    <property type="term" value="C:extracellular region"/>
    <property type="evidence" value="ECO:0007669"/>
    <property type="project" value="TreeGrafter"/>
</dbReference>
<dbReference type="EMBL" id="CAJFCW020000001">
    <property type="protein sequence ID" value="CAG9079057.1"/>
    <property type="molecule type" value="Genomic_DNA"/>
</dbReference>
<dbReference type="Proteomes" id="UP000614601">
    <property type="component" value="Unassembled WGS sequence"/>
</dbReference>
<dbReference type="SMART" id="SM00636">
    <property type="entry name" value="Glyco_18"/>
    <property type="match status" value="1"/>
</dbReference>
<dbReference type="PANTHER" id="PTHR11177">
    <property type="entry name" value="CHITINASE"/>
    <property type="match status" value="1"/>
</dbReference>
<dbReference type="PROSITE" id="PS51910">
    <property type="entry name" value="GH18_2"/>
    <property type="match status" value="1"/>
</dbReference>
<dbReference type="Proteomes" id="UP000783686">
    <property type="component" value="Unassembled WGS sequence"/>
</dbReference>
<dbReference type="Pfam" id="PF00704">
    <property type="entry name" value="Glyco_hydro_18"/>
    <property type="match status" value="1"/>
</dbReference>
<dbReference type="EMBL" id="CAJFDH010000001">
    <property type="protein sequence ID" value="CAD5205754.1"/>
    <property type="molecule type" value="Genomic_DNA"/>
</dbReference>
<dbReference type="GO" id="GO:0004568">
    <property type="term" value="F:chitinase activity"/>
    <property type="evidence" value="ECO:0007669"/>
    <property type="project" value="TreeGrafter"/>
</dbReference>
<evidence type="ECO:0000313" key="3">
    <source>
        <dbReference type="EMBL" id="CAD5205754.1"/>
    </source>
</evidence>
<protein>
    <recommendedName>
        <fullName evidence="2">GH18 domain-containing protein</fullName>
    </recommendedName>
</protein>
<dbReference type="InterPro" id="IPR001223">
    <property type="entry name" value="Glyco_hydro18_cat"/>
</dbReference>
<dbReference type="InterPro" id="IPR011583">
    <property type="entry name" value="Chitinase_II/V-like_cat"/>
</dbReference>
<proteinExistence type="predicted"/>
<feature type="chain" id="PRO_5035594340" description="GH18 domain-containing protein" evidence="1">
    <location>
        <begin position="18"/>
        <end position="357"/>
    </location>
</feature>
<keyword evidence="1" id="KW-0732">Signal</keyword>
<feature type="domain" description="GH18" evidence="2">
    <location>
        <begin position="40"/>
        <end position="357"/>
    </location>
</feature>
<name>A0A811JR57_9BILA</name>
<dbReference type="GO" id="GO:0006032">
    <property type="term" value="P:chitin catabolic process"/>
    <property type="evidence" value="ECO:0007669"/>
    <property type="project" value="TreeGrafter"/>
</dbReference>
<evidence type="ECO:0000256" key="1">
    <source>
        <dbReference type="SAM" id="SignalP"/>
    </source>
</evidence>
<gene>
    <name evidence="3" type="ORF">BOKJ2_LOCUS438</name>
</gene>
<dbReference type="PANTHER" id="PTHR11177:SF400">
    <property type="entry name" value="ENDOCHITINASE-RELATED"/>
    <property type="match status" value="1"/>
</dbReference>
<organism evidence="3 4">
    <name type="scientific">Bursaphelenchus okinawaensis</name>
    <dbReference type="NCBI Taxonomy" id="465554"/>
    <lineage>
        <taxon>Eukaryota</taxon>
        <taxon>Metazoa</taxon>
        <taxon>Ecdysozoa</taxon>
        <taxon>Nematoda</taxon>
        <taxon>Chromadorea</taxon>
        <taxon>Rhabditida</taxon>
        <taxon>Tylenchina</taxon>
        <taxon>Tylenchomorpha</taxon>
        <taxon>Aphelenchoidea</taxon>
        <taxon>Aphelenchoididae</taxon>
        <taxon>Bursaphelenchus</taxon>
    </lineage>
</organism>
<dbReference type="GO" id="GO:0005975">
    <property type="term" value="P:carbohydrate metabolic process"/>
    <property type="evidence" value="ECO:0007669"/>
    <property type="project" value="InterPro"/>
</dbReference>
<evidence type="ECO:0000313" key="4">
    <source>
        <dbReference type="Proteomes" id="UP000614601"/>
    </source>
</evidence>
<keyword evidence="4" id="KW-1185">Reference proteome</keyword>
<accession>A0A811JR57</accession>
<evidence type="ECO:0000259" key="2">
    <source>
        <dbReference type="PROSITE" id="PS51910"/>
    </source>
</evidence>
<sequence length="357" mass="40124">MKAQLLALCLVPLVVVAFNRQHEHGRRSHRLLIRGTEAKCQRICTYRVGDVKKQFPLKNLDASMCSHLILSSADIELTGEIKLSNQLTDVIEEYKKWDEVKKPVLILSVGANTSEKIWRRVIQSSFVRHQLVRRLVQIYNSLDVDGLSIDWIQGEVSNRDAFAKLFNELRRQEKFPEFAVLTAAITDESTTKDGYDITVMNSTANFLIIEGSRLQKHEQIVTKGVKQQEPKRTVESLAMEWEAYGIPKKKLIIGYSVATPAKLEDEDICATPSTPDASSEQPKQNRGIGVGVRAFAVGSISPESAPVDSRRAMRQKTQWASMNQFGGIALRGIENDRAQCSENPFPVLKTIVETQKC</sequence>
<dbReference type="OrthoDB" id="73875at2759"/>
<feature type="signal peptide" evidence="1">
    <location>
        <begin position="1"/>
        <end position="17"/>
    </location>
</feature>
<dbReference type="SUPFAM" id="SSF51445">
    <property type="entry name" value="(Trans)glycosidases"/>
    <property type="match status" value="1"/>
</dbReference>
<reference evidence="3" key="1">
    <citation type="submission" date="2020-09" db="EMBL/GenBank/DDBJ databases">
        <authorList>
            <person name="Kikuchi T."/>
        </authorList>
    </citation>
    <scope>NUCLEOTIDE SEQUENCE</scope>
    <source>
        <strain evidence="3">SH1</strain>
    </source>
</reference>
<comment type="caution">
    <text evidence="3">The sequence shown here is derived from an EMBL/GenBank/DDBJ whole genome shotgun (WGS) entry which is preliminary data.</text>
</comment>
<dbReference type="Gene3D" id="3.20.20.80">
    <property type="entry name" value="Glycosidases"/>
    <property type="match status" value="1"/>
</dbReference>
<dbReference type="InterPro" id="IPR017853">
    <property type="entry name" value="GH"/>
</dbReference>